<dbReference type="Proteomes" id="UP001437460">
    <property type="component" value="Unassembled WGS sequence"/>
</dbReference>
<comment type="caution">
    <text evidence="2">The sequence shown here is derived from an EMBL/GenBank/DDBJ whole genome shotgun (WGS) entry which is preliminary data.</text>
</comment>
<evidence type="ECO:0000313" key="2">
    <source>
        <dbReference type="EMBL" id="MEQ2562834.1"/>
    </source>
</evidence>
<dbReference type="InterPro" id="IPR038390">
    <property type="entry name" value="Metal_Tscrpt_repr_sf"/>
</dbReference>
<protein>
    <submittedName>
        <fullName evidence="2">Metal-sensing transcriptional repressor</fullName>
    </submittedName>
</protein>
<evidence type="ECO:0000313" key="3">
    <source>
        <dbReference type="Proteomes" id="UP001437460"/>
    </source>
</evidence>
<dbReference type="PANTHER" id="PTHR33677">
    <property type="entry name" value="TRANSCRIPTIONAL REPRESSOR FRMR-RELATED"/>
    <property type="match status" value="1"/>
</dbReference>
<proteinExistence type="predicted"/>
<gene>
    <name evidence="2" type="ORF">WMO41_06615</name>
</gene>
<keyword evidence="3" id="KW-1185">Reference proteome</keyword>
<sequence length="119" mass="13623">MAERTEAAKPDAAEEKAEHTEKKPCCCHKKKERSEKEYKDLIHRLNRIEGQIRGIRNMVEQDAYCPDILIQVAAANAALNSFNKVLLGNHLRTCVANDIREGHDETIDELLKVLQRLMK</sequence>
<accession>A0ABV1HKI7</accession>
<name>A0ABV1HKI7_9FIRM</name>
<organism evidence="2 3">
    <name type="scientific">Ventrimonas faecis</name>
    <dbReference type="NCBI Taxonomy" id="3133170"/>
    <lineage>
        <taxon>Bacteria</taxon>
        <taxon>Bacillati</taxon>
        <taxon>Bacillota</taxon>
        <taxon>Clostridia</taxon>
        <taxon>Lachnospirales</taxon>
        <taxon>Lachnospiraceae</taxon>
        <taxon>Ventrimonas</taxon>
    </lineage>
</organism>
<dbReference type="InterPro" id="IPR003735">
    <property type="entry name" value="Metal_Tscrpt_repr"/>
</dbReference>
<dbReference type="CDD" id="cd10156">
    <property type="entry name" value="FpFrmR-Cterm-like_DUF156"/>
    <property type="match status" value="1"/>
</dbReference>
<evidence type="ECO:0000256" key="1">
    <source>
        <dbReference type="SAM" id="MobiDB-lite"/>
    </source>
</evidence>
<dbReference type="EMBL" id="JBBMFJ010000010">
    <property type="protein sequence ID" value="MEQ2562834.1"/>
    <property type="molecule type" value="Genomic_DNA"/>
</dbReference>
<dbReference type="PANTHER" id="PTHR33677:SF3">
    <property type="entry name" value="COPPER-SENSING TRANSCRIPTIONAL REPRESSOR RICR"/>
    <property type="match status" value="1"/>
</dbReference>
<feature type="region of interest" description="Disordered" evidence="1">
    <location>
        <begin position="1"/>
        <end position="24"/>
    </location>
</feature>
<reference evidence="2 3" key="1">
    <citation type="submission" date="2024-03" db="EMBL/GenBank/DDBJ databases">
        <title>Human intestinal bacterial collection.</title>
        <authorList>
            <person name="Pauvert C."/>
            <person name="Hitch T.C.A."/>
            <person name="Clavel T."/>
        </authorList>
    </citation>
    <scope>NUCLEOTIDE SEQUENCE [LARGE SCALE GENOMIC DNA]</scope>
    <source>
        <strain evidence="2 3">CLA-AP-H27</strain>
    </source>
</reference>
<dbReference type="Pfam" id="PF02583">
    <property type="entry name" value="Trns_repr_metal"/>
    <property type="match status" value="1"/>
</dbReference>
<dbReference type="Gene3D" id="1.20.58.1000">
    <property type="entry name" value="Metal-sensitive repressor, helix protomer"/>
    <property type="match status" value="1"/>
</dbReference>